<dbReference type="PANTHER" id="PTHR34614">
    <property type="match status" value="1"/>
</dbReference>
<gene>
    <name evidence="2" type="ORF">B9R14_00545</name>
</gene>
<organism evidence="2 3">
    <name type="scientific">Acetivibrio saccincola</name>
    <dbReference type="NCBI Taxonomy" id="1677857"/>
    <lineage>
        <taxon>Bacteria</taxon>
        <taxon>Bacillati</taxon>
        <taxon>Bacillota</taxon>
        <taxon>Clostridia</taxon>
        <taxon>Eubacteriales</taxon>
        <taxon>Oscillospiraceae</taxon>
        <taxon>Acetivibrio</taxon>
    </lineage>
</organism>
<dbReference type="EMBL" id="NEMB01000003">
    <property type="protein sequence ID" value="PQQ65408.1"/>
    <property type="molecule type" value="Genomic_DNA"/>
</dbReference>
<dbReference type="InterPro" id="IPR012337">
    <property type="entry name" value="RNaseH-like_sf"/>
</dbReference>
<dbReference type="GO" id="GO:0004803">
    <property type="term" value="F:transposase activity"/>
    <property type="evidence" value="ECO:0007669"/>
    <property type="project" value="InterPro"/>
</dbReference>
<dbReference type="Pfam" id="PF01609">
    <property type="entry name" value="DDE_Tnp_1"/>
    <property type="match status" value="1"/>
</dbReference>
<evidence type="ECO:0000313" key="2">
    <source>
        <dbReference type="EMBL" id="PQQ65408.1"/>
    </source>
</evidence>
<accession>A0A2S8R6I8</accession>
<dbReference type="PANTHER" id="PTHR34614:SF2">
    <property type="entry name" value="TRANSPOSASE IS4-LIKE DOMAIN-CONTAINING PROTEIN"/>
    <property type="match status" value="1"/>
</dbReference>
<evidence type="ECO:0000259" key="1">
    <source>
        <dbReference type="Pfam" id="PF01609"/>
    </source>
</evidence>
<comment type="caution">
    <text evidence="2">The sequence shown here is derived from an EMBL/GenBank/DDBJ whole genome shotgun (WGS) entry which is preliminary data.</text>
</comment>
<dbReference type="OrthoDB" id="9767746at2"/>
<protein>
    <submittedName>
        <fullName evidence="2">Transposase</fullName>
    </submittedName>
</protein>
<dbReference type="Proteomes" id="UP000239720">
    <property type="component" value="Unassembled WGS sequence"/>
</dbReference>
<dbReference type="NCBIfam" id="NF033559">
    <property type="entry name" value="transpos_IS1634"/>
    <property type="match status" value="1"/>
</dbReference>
<dbReference type="InterPro" id="IPR047654">
    <property type="entry name" value="IS1634_transpos"/>
</dbReference>
<sequence length="566" mass="66258">MFLKKDKRPNGRIFLSIVQGYRDPNTGKVKHKTVKSLGYLDELEKEFKDPIAHFKEVAKQMTKEAKEATIPLTFNFSANDTIDTSFTLRKNLGFVVLSLFYHQLKINDFFINRQRNLNIEYSLNNIFQMLVYSRVLLPCSKKQSFEKMDFFFLDFDLADVYRALDYFYFYKNDLLLHIHEMVRMIYGRDMSNVYYDVTNYYFEIDMPDDFCKNGVSKEHRPNPIIQMGLLMDNSGLPITYRLFEGNTNDCETLMPVLDELKDDFGLKRIIVVGDKGMNTGENIAYNILHKNGYIYAQTVRGANADLKNFVLSDEGYVQYEDDFKIKSRIVTTYIWITNVSGKRVKVPIEQKQLVFYSHDYAKRARCERAKAVEKAKKLIKNSGNGKLPAKGSFKYIVSTPCDIETGELFECVDYYSIDEEKIKEEEKFDGYYAIVTSELDMPDRKILDIYRGLWRIEESFKITKSELKTRPVYVSTREHIEAHFLICFVALLLLRLLEIQTGHKYSVKTLINEMKNITGTYLDENYYMFDYFNEIVEDLGNVAGIDFSKRFMTLGEIKKIIAETKK</sequence>
<dbReference type="AlphaFoldDB" id="A0A2S8R6I8"/>
<dbReference type="InterPro" id="IPR002559">
    <property type="entry name" value="Transposase_11"/>
</dbReference>
<dbReference type="SUPFAM" id="SSF53098">
    <property type="entry name" value="Ribonuclease H-like"/>
    <property type="match status" value="1"/>
</dbReference>
<dbReference type="GO" id="GO:0003677">
    <property type="term" value="F:DNA binding"/>
    <property type="evidence" value="ECO:0007669"/>
    <property type="project" value="InterPro"/>
</dbReference>
<reference evidence="2 3" key="1">
    <citation type="journal article" date="2018" name="Syst. Appl. Microbiol.">
        <title>Characterization and high-quality draft genome sequence of Herbivorax saccincola A7, an anaerobic, alkaliphilic, thermophilic, cellulolytic, and xylanolytic bacterium.</title>
        <authorList>
            <person name="Aikawa S."/>
            <person name="Baramee S."/>
            <person name="Sermsathanaswadi J."/>
            <person name="Thianheng P."/>
            <person name="Tachaapaikoon C."/>
            <person name="Shikata A."/>
            <person name="Waeonukul R."/>
            <person name="Pason P."/>
            <person name="Ratanakhanokchai K."/>
            <person name="Kosugi A."/>
        </authorList>
    </citation>
    <scope>NUCLEOTIDE SEQUENCE [LARGE SCALE GENOMIC DNA]</scope>
    <source>
        <strain evidence="2 3">A7</strain>
    </source>
</reference>
<evidence type="ECO:0000313" key="3">
    <source>
        <dbReference type="Proteomes" id="UP000239720"/>
    </source>
</evidence>
<dbReference type="GO" id="GO:0006313">
    <property type="term" value="P:DNA transposition"/>
    <property type="evidence" value="ECO:0007669"/>
    <property type="project" value="InterPro"/>
</dbReference>
<name>A0A2S8R6I8_9FIRM</name>
<proteinExistence type="predicted"/>
<feature type="domain" description="Transposase IS4-like" evidence="1">
    <location>
        <begin position="229"/>
        <end position="493"/>
    </location>
</feature>
<dbReference type="RefSeq" id="WP_105367344.1">
    <property type="nucleotide sequence ID" value="NZ_NEMB01000003.1"/>
</dbReference>